<feature type="compositionally biased region" description="Acidic residues" evidence="1">
    <location>
        <begin position="701"/>
        <end position="710"/>
    </location>
</feature>
<organism evidence="2 3">
    <name type="scientific">Rhodotorula mucilaginosa</name>
    <name type="common">Yeast</name>
    <name type="synonym">Rhodotorula rubra</name>
    <dbReference type="NCBI Taxonomy" id="5537"/>
    <lineage>
        <taxon>Eukaryota</taxon>
        <taxon>Fungi</taxon>
        <taxon>Dikarya</taxon>
        <taxon>Basidiomycota</taxon>
        <taxon>Pucciniomycotina</taxon>
        <taxon>Microbotryomycetes</taxon>
        <taxon>Sporidiobolales</taxon>
        <taxon>Sporidiobolaceae</taxon>
        <taxon>Rhodotorula</taxon>
    </lineage>
</organism>
<feature type="region of interest" description="Disordered" evidence="1">
    <location>
        <begin position="1"/>
        <end position="33"/>
    </location>
</feature>
<gene>
    <name evidence="2" type="ORF">C6P46_003398</name>
</gene>
<feature type="non-terminal residue" evidence="2">
    <location>
        <position position="710"/>
    </location>
</feature>
<feature type="compositionally biased region" description="Basic residues" evidence="1">
    <location>
        <begin position="67"/>
        <end position="77"/>
    </location>
</feature>
<feature type="region of interest" description="Disordered" evidence="1">
    <location>
        <begin position="45"/>
        <end position="133"/>
    </location>
</feature>
<dbReference type="EMBL" id="PUHQ01000277">
    <property type="protein sequence ID" value="KAG0653202.1"/>
    <property type="molecule type" value="Genomic_DNA"/>
</dbReference>
<comment type="caution">
    <text evidence="2">The sequence shown here is derived from an EMBL/GenBank/DDBJ whole genome shotgun (WGS) entry which is preliminary data.</text>
</comment>
<evidence type="ECO:0000313" key="2">
    <source>
        <dbReference type="EMBL" id="KAG0653202.1"/>
    </source>
</evidence>
<evidence type="ECO:0000313" key="3">
    <source>
        <dbReference type="Proteomes" id="UP000777482"/>
    </source>
</evidence>
<keyword evidence="3" id="KW-1185">Reference proteome</keyword>
<dbReference type="OrthoDB" id="2529758at2759"/>
<evidence type="ECO:0000256" key="1">
    <source>
        <dbReference type="SAM" id="MobiDB-lite"/>
    </source>
</evidence>
<feature type="compositionally biased region" description="Basic and acidic residues" evidence="1">
    <location>
        <begin position="83"/>
        <end position="108"/>
    </location>
</feature>
<protein>
    <submittedName>
        <fullName evidence="2">Uncharacterized protein</fullName>
    </submittedName>
</protein>
<feature type="region of interest" description="Disordered" evidence="1">
    <location>
        <begin position="674"/>
        <end position="710"/>
    </location>
</feature>
<dbReference type="Proteomes" id="UP000777482">
    <property type="component" value="Unassembled WGS sequence"/>
</dbReference>
<dbReference type="AlphaFoldDB" id="A0A9P6VTC3"/>
<accession>A0A9P6VTC3</accession>
<reference evidence="2 3" key="1">
    <citation type="submission" date="2020-11" db="EMBL/GenBank/DDBJ databases">
        <title>Kefir isolates.</title>
        <authorList>
            <person name="Marcisauskas S."/>
            <person name="Kim Y."/>
            <person name="Blasche S."/>
        </authorList>
    </citation>
    <scope>NUCLEOTIDE SEQUENCE [LARGE SCALE GENOMIC DNA]</scope>
    <source>
        <strain evidence="2 3">KR</strain>
    </source>
</reference>
<feature type="compositionally biased region" description="Polar residues" evidence="1">
    <location>
        <begin position="119"/>
        <end position="133"/>
    </location>
</feature>
<feature type="compositionally biased region" description="Basic and acidic residues" evidence="1">
    <location>
        <begin position="677"/>
        <end position="692"/>
    </location>
</feature>
<sequence length="710" mass="78931">MARRVSGSKVSYKELDSDGDEGMAPWGLSDGDDVDADLKALKAAAPLAKKRKKAGAKSAGDTYGARRPQRKKAKRNKAPLPVKPKEDCESDAVQKDPDDGNPVKRAVDDGSDESDSEQKAASNEPNAAATESTAAGKLTAPGFSGELLLQLPFEMFAEASAPMRLCALPCSDLTSTPTDLLPLRIARPRVHRQDIKEAARDPARSQRALDLGSLSGAYGLHPAARHLRNPIRALHCCTAGRHAIPTSHSSSHGWFGSAAVAVTANSLPNEFHDSKWDDFLVSEVTEVNKTLVRLQTQDDAAGAMLAKRSLWTTRSRRTEMQDEDSLRTDNVARYLSARKSFLDRRVKESAQVEENHREIQCRKQAEVARIAKEAERQLKKRLRDNHGWTAEDTAKLQKGLTAYYVSHPYSLAPETLPNDDRAAWAAFQVKFQSQLEQEAEWEREDERYRQRQTLLKQTYATMTRSLEAELMFVPSWTDVAYERPVMTFLRAKPTPGEDEASHDPELLRATLLAAAKQHVQHERLEAIRGIVAAHLDIPTKQLSKKADDYPNDVYDEAFFRKIPNRFAVTSGRPRTFQQLQKQIDANARSLKIRGDLAEWRRATRHVLLAAGKEASPDLDEVDALGASFTWQNGPEAIKAQRYTWNVMVETIVNKGPEGLGLSDLKDISVVYTPNKGKGKEKALDTSDDDVKPVRRKKIVGDSEDDSSSDD</sequence>
<name>A0A9P6VTC3_RHOMI</name>
<proteinExistence type="predicted"/>